<organism evidence="2 3">
    <name type="scientific">Pseudorhizobium flavum</name>
    <dbReference type="NCBI Taxonomy" id="1335061"/>
    <lineage>
        <taxon>Bacteria</taxon>
        <taxon>Pseudomonadati</taxon>
        <taxon>Pseudomonadota</taxon>
        <taxon>Alphaproteobacteria</taxon>
        <taxon>Hyphomicrobiales</taxon>
        <taxon>Rhizobiaceae</taxon>
        <taxon>Rhizobium/Agrobacterium group</taxon>
        <taxon>Pseudorhizobium</taxon>
    </lineage>
</organism>
<dbReference type="Gene3D" id="3.40.50.10540">
    <property type="entry name" value="Crotonobetainyl-coa:carnitine coa-transferase, domain 1"/>
    <property type="match status" value="2"/>
</dbReference>
<proteinExistence type="predicted"/>
<dbReference type="InterPro" id="IPR044855">
    <property type="entry name" value="CoA-Trfase_III_dom3_sf"/>
</dbReference>
<dbReference type="Proteomes" id="UP000535501">
    <property type="component" value="Unassembled WGS sequence"/>
</dbReference>
<dbReference type="Pfam" id="PF02515">
    <property type="entry name" value="CoA_transf_3"/>
    <property type="match status" value="3"/>
</dbReference>
<dbReference type="InterPro" id="IPR003673">
    <property type="entry name" value="CoA-Trfase_fam_III"/>
</dbReference>
<evidence type="ECO:0000256" key="1">
    <source>
        <dbReference type="ARBA" id="ARBA00022679"/>
    </source>
</evidence>
<accession>A0A7W9Z0R4</accession>
<dbReference type="InterPro" id="IPR050483">
    <property type="entry name" value="CoA-transferase_III_domain"/>
</dbReference>
<protein>
    <submittedName>
        <fullName evidence="2">Crotonobetainyl-CoA:carnitine CoA-transferase CaiB-like acyl-CoA transferase</fullName>
    </submittedName>
</protein>
<keyword evidence="1 2" id="KW-0808">Transferase</keyword>
<dbReference type="PANTHER" id="PTHR48207">
    <property type="entry name" value="SUCCINATE--HYDROXYMETHYLGLUTARATE COA-TRANSFERASE"/>
    <property type="match status" value="1"/>
</dbReference>
<name>A0A7W9Z0R4_9HYPH</name>
<reference evidence="2 3" key="1">
    <citation type="submission" date="2020-08" db="EMBL/GenBank/DDBJ databases">
        <title>Genomic Encyclopedia of Type Strains, Phase IV (KMG-IV): sequencing the most valuable type-strain genomes for metagenomic binning, comparative biology and taxonomic classification.</title>
        <authorList>
            <person name="Goeker M."/>
        </authorList>
    </citation>
    <scope>NUCLEOTIDE SEQUENCE [LARGE SCALE GENOMIC DNA]</scope>
    <source>
        <strain evidence="2 3">DSM 102134</strain>
    </source>
</reference>
<dbReference type="EMBL" id="JACHEJ010000015">
    <property type="protein sequence ID" value="MBB6181935.1"/>
    <property type="molecule type" value="Genomic_DNA"/>
</dbReference>
<evidence type="ECO:0000313" key="3">
    <source>
        <dbReference type="Proteomes" id="UP000535501"/>
    </source>
</evidence>
<evidence type="ECO:0000313" key="2">
    <source>
        <dbReference type="EMBL" id="MBB6181935.1"/>
    </source>
</evidence>
<dbReference type="GO" id="GO:0008410">
    <property type="term" value="F:CoA-transferase activity"/>
    <property type="evidence" value="ECO:0007669"/>
    <property type="project" value="TreeGrafter"/>
</dbReference>
<dbReference type="PANTHER" id="PTHR48207:SF3">
    <property type="entry name" value="SUCCINATE--HYDROXYMETHYLGLUTARATE COA-TRANSFERASE"/>
    <property type="match status" value="1"/>
</dbReference>
<dbReference type="InterPro" id="IPR023606">
    <property type="entry name" value="CoA-Trfase_III_dom_1_sf"/>
</dbReference>
<dbReference type="AlphaFoldDB" id="A0A7W9Z0R4"/>
<keyword evidence="3" id="KW-1185">Reference proteome</keyword>
<comment type="caution">
    <text evidence="2">The sequence shown here is derived from an EMBL/GenBank/DDBJ whole genome shotgun (WGS) entry which is preliminary data.</text>
</comment>
<dbReference type="Gene3D" id="3.30.1540.10">
    <property type="entry name" value="formyl-coa transferase, domain 3"/>
    <property type="match status" value="1"/>
</dbReference>
<dbReference type="RefSeq" id="WP_172977915.1">
    <property type="nucleotide sequence ID" value="NZ_JACHEJ010000015.1"/>
</dbReference>
<dbReference type="SUPFAM" id="SSF89796">
    <property type="entry name" value="CoA-transferase family III (CaiB/BaiF)"/>
    <property type="match status" value="2"/>
</dbReference>
<gene>
    <name evidence="2" type="ORF">HNQ75_003923</name>
</gene>
<sequence length="698" mass="74711">MESISDEWLAGRLVVEIGGRVSAGVCGTMLAQAGATVVFVEPRDGGTRTGKFCSRDLFAAGKRSLAVSPENAEDRALLERLLRRADLVLTSSDWDFDGGLPALDISASATVCNFTAMGVDHDERGLSEADVQLLSGVAHTSGFPDGPPVALRVPILEYSAGVYGAGACVAALAAMRAAGQPQRIEVSLFECALNALLSFLPSVFQGVDPGRLGNGHPMSAPWNAYRTKDGWLLFCSASDVHWQRFCALLGRPDLAEDERFRRVADRAHHRGEVDAIVSQWTQDHDTATCIRLLSGAGLAGGEIVPLDKLKEEANVRHRGAIIAATAPGTERQMDFPQSVLRARNENVPPPPVIPVPDADRAWLADTEFVPMLQGGQIPDAAGRLPLESVRVIEIGQFTTAPLCARHLAMYGADVMKVEPLSGDAAREWAPMVDGLSLFFALSNSGKTCYKADLKSPDGLKKFKDLIRGADVLVENMKPGSLAALGLDVEKLMAINPSLIYCPITGFGNVSAYPSRPAFDTVVQAMSGMMDANAVDGMPLKAGVSVCDFMGGEVAIFAILAALHHRERTGLGTVFDLSMQDIAVWMTASMWGKRPAEGQGMLRCRDGYVRAGSGLVPEAEALERMTRDEAVAFLAERGVRAVPARSVAEALHSPRAKALGLVRMEKNRHGNDMPQLASPVRMSPTGLRSIRLPEATIDL</sequence>